<evidence type="ECO:0000256" key="2">
    <source>
        <dbReference type="ARBA" id="ARBA00022771"/>
    </source>
</evidence>
<keyword evidence="2 4" id="KW-0863">Zinc-finger</keyword>
<dbReference type="PROSITE" id="PS50157">
    <property type="entry name" value="ZINC_FINGER_C2H2_2"/>
    <property type="match status" value="2"/>
</dbReference>
<dbReference type="STRING" id="1330021.A0A367LPU9"/>
<keyword evidence="3" id="KW-0862">Zinc</keyword>
<evidence type="ECO:0000256" key="4">
    <source>
        <dbReference type="PROSITE-ProRule" id="PRU00042"/>
    </source>
</evidence>
<dbReference type="Pfam" id="PF12171">
    <property type="entry name" value="zf-C2H2_jaz"/>
    <property type="match status" value="1"/>
</dbReference>
<dbReference type="GO" id="GO:0008270">
    <property type="term" value="F:zinc ion binding"/>
    <property type="evidence" value="ECO:0007669"/>
    <property type="project" value="UniProtKB-KW"/>
</dbReference>
<feature type="domain" description="C2H2-type" evidence="5">
    <location>
        <begin position="78"/>
        <end position="107"/>
    </location>
</feature>
<accession>A0A367LPU9</accession>
<reference evidence="6 7" key="1">
    <citation type="journal article" date="2015" name="BMC Genomics">
        <title>Insights from the genome of Ophiocordyceps polyrhachis-furcata to pathogenicity and host specificity in insect fungi.</title>
        <authorList>
            <person name="Wichadakul D."/>
            <person name="Kobmoo N."/>
            <person name="Ingsriswang S."/>
            <person name="Tangphatsornruang S."/>
            <person name="Chantasingh D."/>
            <person name="Luangsa-ard J.J."/>
            <person name="Eurwilaichitr L."/>
        </authorList>
    </citation>
    <scope>NUCLEOTIDE SEQUENCE [LARGE SCALE GENOMIC DNA]</scope>
    <source>
        <strain evidence="6 7">BCC 54312</strain>
    </source>
</reference>
<dbReference type="Proteomes" id="UP000253664">
    <property type="component" value="Unassembled WGS sequence"/>
</dbReference>
<dbReference type="Pfam" id="PF12874">
    <property type="entry name" value="zf-met"/>
    <property type="match status" value="1"/>
</dbReference>
<evidence type="ECO:0000256" key="3">
    <source>
        <dbReference type="ARBA" id="ARBA00022833"/>
    </source>
</evidence>
<feature type="domain" description="C2H2-type" evidence="5">
    <location>
        <begin position="180"/>
        <end position="204"/>
    </location>
</feature>
<organism evidence="6 7">
    <name type="scientific">Ophiocordyceps polyrhachis-furcata BCC 54312</name>
    <dbReference type="NCBI Taxonomy" id="1330021"/>
    <lineage>
        <taxon>Eukaryota</taxon>
        <taxon>Fungi</taxon>
        <taxon>Dikarya</taxon>
        <taxon>Ascomycota</taxon>
        <taxon>Pezizomycotina</taxon>
        <taxon>Sordariomycetes</taxon>
        <taxon>Hypocreomycetidae</taxon>
        <taxon>Hypocreales</taxon>
        <taxon>Ophiocordycipitaceae</taxon>
        <taxon>Ophiocordyceps</taxon>
    </lineage>
</organism>
<keyword evidence="7" id="KW-1185">Reference proteome</keyword>
<comment type="caution">
    <text evidence="6">The sequence shown here is derived from an EMBL/GenBank/DDBJ whole genome shotgun (WGS) entry which is preliminary data.</text>
</comment>
<proteinExistence type="predicted"/>
<evidence type="ECO:0000256" key="1">
    <source>
        <dbReference type="ARBA" id="ARBA00022723"/>
    </source>
</evidence>
<evidence type="ECO:0000313" key="6">
    <source>
        <dbReference type="EMBL" id="RCI16407.1"/>
    </source>
</evidence>
<keyword evidence="1" id="KW-0479">Metal-binding</keyword>
<sequence>MAPNEYFECGTCGKEFLSGWQARDNHCSSTGHSRPDHECDTCHRHFRTEAACSQHMNDTCHWTRSESDVAEHHHDAHNYCSDCRRFFADANAFKMHLRSRQHLGSNVACPFCSKTYTTATGVTHHLESGSCPCARCLDRDQIYRIIGFTDADGFISNNLRDWKQSYDYAATERCFNGHRYECFLCDRQFNRMSQLTQHLNSPTHQMALYHCPNAMCRQEFKSLAGIINHFESEACGVTTFENIQGQMDGLFRSGQLLSL</sequence>
<dbReference type="SUPFAM" id="SSF57667">
    <property type="entry name" value="beta-beta-alpha zinc fingers"/>
    <property type="match status" value="2"/>
</dbReference>
<gene>
    <name evidence="6" type="ORF">L249_1988</name>
</gene>
<dbReference type="OrthoDB" id="6077919at2759"/>
<dbReference type="PROSITE" id="PS00028">
    <property type="entry name" value="ZINC_FINGER_C2H2_1"/>
    <property type="match status" value="3"/>
</dbReference>
<dbReference type="InterPro" id="IPR013087">
    <property type="entry name" value="Znf_C2H2_type"/>
</dbReference>
<evidence type="ECO:0000313" key="7">
    <source>
        <dbReference type="Proteomes" id="UP000253664"/>
    </source>
</evidence>
<protein>
    <recommendedName>
        <fullName evidence="5">C2H2-type domain-containing protein</fullName>
    </recommendedName>
</protein>
<dbReference type="InterPro" id="IPR022755">
    <property type="entry name" value="Znf_C2H2_jaz"/>
</dbReference>
<dbReference type="AlphaFoldDB" id="A0A367LPU9"/>
<dbReference type="Gene3D" id="3.30.160.60">
    <property type="entry name" value="Classic Zinc Finger"/>
    <property type="match status" value="2"/>
</dbReference>
<evidence type="ECO:0000259" key="5">
    <source>
        <dbReference type="PROSITE" id="PS50157"/>
    </source>
</evidence>
<name>A0A367LPU9_9HYPO</name>
<dbReference type="InterPro" id="IPR036236">
    <property type="entry name" value="Znf_C2H2_sf"/>
</dbReference>
<dbReference type="EMBL" id="LKCN02000001">
    <property type="protein sequence ID" value="RCI16407.1"/>
    <property type="molecule type" value="Genomic_DNA"/>
</dbReference>
<dbReference type="SMART" id="SM00355">
    <property type="entry name" value="ZnF_C2H2"/>
    <property type="match status" value="6"/>
</dbReference>